<comment type="caution">
    <text evidence="1">The sequence shown here is derived from an EMBL/GenBank/DDBJ whole genome shotgun (WGS) entry which is preliminary data.</text>
</comment>
<dbReference type="InterPro" id="IPR046228">
    <property type="entry name" value="DUF6261"/>
</dbReference>
<reference evidence="1 2" key="1">
    <citation type="submission" date="2019-03" db="EMBL/GenBank/DDBJ databases">
        <title>Single cell metagenomics reveals metabolic interactions within the superorganism composed of flagellate Streblomastix strix and complex community of Bacteroidetes bacteria on its surface.</title>
        <authorList>
            <person name="Treitli S.C."/>
            <person name="Kolisko M."/>
            <person name="Husnik F."/>
            <person name="Keeling P."/>
            <person name="Hampl V."/>
        </authorList>
    </citation>
    <scope>NUCLEOTIDE SEQUENCE [LARGE SCALE GENOMIC DNA]</scope>
    <source>
        <strain evidence="1">St1</strain>
    </source>
</reference>
<organism evidence="1 2">
    <name type="scientific">Candidatus Ordinivivax streblomastigis</name>
    <dbReference type="NCBI Taxonomy" id="2540710"/>
    <lineage>
        <taxon>Bacteria</taxon>
        <taxon>Pseudomonadati</taxon>
        <taxon>Bacteroidota</taxon>
        <taxon>Bacteroidia</taxon>
        <taxon>Bacteroidales</taxon>
        <taxon>Candidatus Ordinivivax</taxon>
    </lineage>
</organism>
<dbReference type="EMBL" id="SNRX01000001">
    <property type="protein sequence ID" value="KAA6303658.1"/>
    <property type="molecule type" value="Genomic_DNA"/>
</dbReference>
<dbReference type="Proteomes" id="UP000324575">
    <property type="component" value="Unassembled WGS sequence"/>
</dbReference>
<gene>
    <name evidence="1" type="ORF">EZS26_000209</name>
</gene>
<accession>A0A5M8P5J5</accession>
<evidence type="ECO:0000313" key="2">
    <source>
        <dbReference type="Proteomes" id="UP000324575"/>
    </source>
</evidence>
<proteinExistence type="predicted"/>
<protein>
    <submittedName>
        <fullName evidence="1">Uncharacterized protein</fullName>
    </submittedName>
</protein>
<name>A0A5M8P5J5_9BACT</name>
<dbReference type="AlphaFoldDB" id="A0A5M8P5J5"/>
<dbReference type="Pfam" id="PF19775">
    <property type="entry name" value="DUF6261"/>
    <property type="match status" value="1"/>
</dbReference>
<evidence type="ECO:0000313" key="1">
    <source>
        <dbReference type="EMBL" id="KAA6303658.1"/>
    </source>
</evidence>
<sequence length="246" mass="28313">MANLIIKFDYTRLRNEAHVELNETFSTLVEKYHPSTLGILPLFQVYQPLLADEVSVLDVIRKSELTSEIIEQDHLRDGVFRGFVDAEKSALHHFNPAKREAARKLEVIFEHYGNIAAKTLDQETAAIDDLLRELLTDEHATCLALLGLTDWANQLNTENQKFKDLMMARYDEAAQRPTIRMKAARTAVDKAFRTILDQVEALVLVNGIQTYESFIRELNVVMERYKHILAQEKGRRTKVENEETTI</sequence>